<gene>
    <name evidence="3" type="ORF">ASTO00021_LOCUS9899</name>
</gene>
<dbReference type="PANTHER" id="PTHR46862:SF3">
    <property type="entry name" value="OS07G0661900 PROTEIN"/>
    <property type="match status" value="1"/>
</dbReference>
<protein>
    <recommendedName>
        <fullName evidence="4">Smr domain-containing protein</fullName>
    </recommendedName>
</protein>
<dbReference type="Pfam" id="PF13041">
    <property type="entry name" value="PPR_2"/>
    <property type="match status" value="1"/>
</dbReference>
<dbReference type="InterPro" id="IPR036063">
    <property type="entry name" value="Smr_dom_sf"/>
</dbReference>
<dbReference type="AlphaFoldDB" id="A0A7S3PGW0"/>
<proteinExistence type="predicted"/>
<feature type="region of interest" description="Disordered" evidence="2">
    <location>
        <begin position="83"/>
        <end position="130"/>
    </location>
</feature>
<dbReference type="PANTHER" id="PTHR46862">
    <property type="entry name" value="OS07G0661900 PROTEIN"/>
    <property type="match status" value="1"/>
</dbReference>
<organism evidence="3">
    <name type="scientific">Aplanochytrium stocchinoi</name>
    <dbReference type="NCBI Taxonomy" id="215587"/>
    <lineage>
        <taxon>Eukaryota</taxon>
        <taxon>Sar</taxon>
        <taxon>Stramenopiles</taxon>
        <taxon>Bigyra</taxon>
        <taxon>Labyrinthulomycetes</taxon>
        <taxon>Thraustochytrida</taxon>
        <taxon>Thraustochytriidae</taxon>
        <taxon>Aplanochytrium</taxon>
    </lineage>
</organism>
<dbReference type="Gene3D" id="3.30.1370.110">
    <property type="match status" value="1"/>
</dbReference>
<dbReference type="PROSITE" id="PS51375">
    <property type="entry name" value="PPR"/>
    <property type="match status" value="2"/>
</dbReference>
<evidence type="ECO:0000256" key="1">
    <source>
        <dbReference type="PROSITE-ProRule" id="PRU00708"/>
    </source>
</evidence>
<feature type="repeat" description="PPR" evidence="1">
    <location>
        <begin position="629"/>
        <end position="663"/>
    </location>
</feature>
<dbReference type="NCBIfam" id="TIGR00756">
    <property type="entry name" value="PPR"/>
    <property type="match status" value="1"/>
</dbReference>
<reference evidence="3" key="1">
    <citation type="submission" date="2021-01" db="EMBL/GenBank/DDBJ databases">
        <authorList>
            <person name="Corre E."/>
            <person name="Pelletier E."/>
            <person name="Niang G."/>
            <person name="Scheremetjew M."/>
            <person name="Finn R."/>
            <person name="Kale V."/>
            <person name="Holt S."/>
            <person name="Cochrane G."/>
            <person name="Meng A."/>
            <person name="Brown T."/>
            <person name="Cohen L."/>
        </authorList>
    </citation>
    <scope>NUCLEOTIDE SEQUENCE</scope>
    <source>
        <strain evidence="3">GSBS06</strain>
    </source>
</reference>
<feature type="compositionally biased region" description="Basic residues" evidence="2">
    <location>
        <begin position="114"/>
        <end position="127"/>
    </location>
</feature>
<dbReference type="InterPro" id="IPR011990">
    <property type="entry name" value="TPR-like_helical_dom_sf"/>
</dbReference>
<dbReference type="Gene3D" id="1.25.40.10">
    <property type="entry name" value="Tetratricopeptide repeat domain"/>
    <property type="match status" value="2"/>
</dbReference>
<dbReference type="Pfam" id="PF13812">
    <property type="entry name" value="PPR_3"/>
    <property type="match status" value="1"/>
</dbReference>
<name>A0A7S3PGW0_9STRA</name>
<feature type="compositionally biased region" description="Polar residues" evidence="2">
    <location>
        <begin position="478"/>
        <end position="488"/>
    </location>
</feature>
<evidence type="ECO:0000256" key="2">
    <source>
        <dbReference type="SAM" id="MobiDB-lite"/>
    </source>
</evidence>
<evidence type="ECO:0008006" key="4">
    <source>
        <dbReference type="Google" id="ProtNLM"/>
    </source>
</evidence>
<evidence type="ECO:0000313" key="3">
    <source>
        <dbReference type="EMBL" id="CAE0439721.1"/>
    </source>
</evidence>
<dbReference type="EMBL" id="HBIN01013122">
    <property type="protein sequence ID" value="CAE0439721.1"/>
    <property type="molecule type" value="Transcribed_RNA"/>
</dbReference>
<feature type="repeat" description="PPR" evidence="1">
    <location>
        <begin position="368"/>
        <end position="402"/>
    </location>
</feature>
<accession>A0A7S3PGW0</accession>
<feature type="region of interest" description="Disordered" evidence="2">
    <location>
        <begin position="476"/>
        <end position="497"/>
    </location>
</feature>
<sequence length="864" mass="100034">MLSKTSLFLFPVRSRTSAGVYRNRLGQQVNFSSVKSHEVIMSTHLSSIDKQLKKIRLSKQHVQGSKQKILQIKNNLECNLNKRKASTSVSKGSRKRDVGTRSANVSVVQERSQRQTRSKRQKAPSVRKNHETVLSKNLKDKRAKIGEYFALAEKLFDEGNLARAAELSNTCMLELDSLATWIPSHRKHEKRYDWLLRDSFIESVTSNFLNWEKVMNEYEEGRYKRNNMIANVANLEFDRYLDKFVHARKPEMCIKAFTLMQKQHELFKKNISQEQLQEISFSLINATLKGGRRTTHKVEKAGTLDLVFGVLEWMDRKCGINSPKLSVEEYNDLMMACIRNFERTNDGNSLHKVKTTFKIMESEGLIPSIRSWTLLIACHGRLGDVYGAFDVMSELQRRGVKPDVRLSNSLLEVCARLGNIRLAENILDYERYGAPWKPIEHIRAQKRKYFRFHESPENDIYAMKNVYNENRYTIMDNGPQSKSRSSGDYANPYEAPWKSTDTEKNKTECDFKAKEFGVYRFTPSPINNDIGQSQEQKEIDRDAYYEHQEFFLFRKRVLFLMRSAFVLRHKNKMRLEKYFSFLFCPTTKYMNKFNVELSETKDGCKDGEIDYHEDAGIISPAPYVWPRPSAASYNHMMKLRLRMNEKDEVYKLYDDMITREIKPNHATSTMMAAAFRNSPYAFDIMRLMIPGRIPEIDHYVSTIPEIRNGKVRFNPIDLHGLCSEQAEMSVLSHLEALGYALLVEERKNRTHENIKEQNIEFIVGKGIYWAHNGESARPKLREVVMELLNKEGLPFSSPASNPGRIMIKLSEVRLYTDKRVRKVIQESRMRTNYITGAVLTAGGLSAVAVIPKLVLLNESGILLL</sequence>
<dbReference type="InterPro" id="IPR002885">
    <property type="entry name" value="PPR_rpt"/>
</dbReference>